<dbReference type="Gene3D" id="3.40.50.2300">
    <property type="match status" value="1"/>
</dbReference>
<dbReference type="Proteomes" id="UP000318733">
    <property type="component" value="Unassembled WGS sequence"/>
</dbReference>
<feature type="domain" description="HTH LytTR-type" evidence="3">
    <location>
        <begin position="130"/>
        <end position="228"/>
    </location>
</feature>
<dbReference type="InterPro" id="IPR011006">
    <property type="entry name" value="CheY-like_superfamily"/>
</dbReference>
<dbReference type="SUPFAM" id="SSF52172">
    <property type="entry name" value="CheY-like"/>
    <property type="match status" value="1"/>
</dbReference>
<dbReference type="InterPro" id="IPR001789">
    <property type="entry name" value="Sig_transdc_resp-reg_receiver"/>
</dbReference>
<dbReference type="AlphaFoldDB" id="A0A556MSD3"/>
<dbReference type="InterPro" id="IPR007492">
    <property type="entry name" value="LytTR_DNA-bd_dom"/>
</dbReference>
<keyword evidence="1" id="KW-0597">Phosphoprotein</keyword>
<dbReference type="Pfam" id="PF00072">
    <property type="entry name" value="Response_reg"/>
    <property type="match status" value="1"/>
</dbReference>
<dbReference type="EMBL" id="VLPK01000001">
    <property type="protein sequence ID" value="TSJ42797.1"/>
    <property type="molecule type" value="Genomic_DNA"/>
</dbReference>
<reference evidence="4 5" key="1">
    <citation type="submission" date="2019-07" db="EMBL/GenBank/DDBJ databases">
        <authorList>
            <person name="Huq M.A."/>
        </authorList>
    </citation>
    <scope>NUCLEOTIDE SEQUENCE [LARGE SCALE GENOMIC DNA]</scope>
    <source>
        <strain evidence="4 5">MAH-19</strain>
    </source>
</reference>
<dbReference type="SMART" id="SM00448">
    <property type="entry name" value="REC"/>
    <property type="match status" value="1"/>
</dbReference>
<feature type="domain" description="Response regulatory" evidence="2">
    <location>
        <begin position="3"/>
        <end position="114"/>
    </location>
</feature>
<evidence type="ECO:0000313" key="4">
    <source>
        <dbReference type="EMBL" id="TSJ42797.1"/>
    </source>
</evidence>
<name>A0A556MSD3_9SPHI</name>
<evidence type="ECO:0000256" key="1">
    <source>
        <dbReference type="PROSITE-ProRule" id="PRU00169"/>
    </source>
</evidence>
<protein>
    <submittedName>
        <fullName evidence="4">Response regulator transcription factor</fullName>
    </submittedName>
</protein>
<dbReference type="OrthoDB" id="9787344at2"/>
<evidence type="ECO:0000313" key="5">
    <source>
        <dbReference type="Proteomes" id="UP000318733"/>
    </source>
</evidence>
<dbReference type="RefSeq" id="WP_144246367.1">
    <property type="nucleotide sequence ID" value="NZ_VLPK01000001.1"/>
</dbReference>
<dbReference type="Gene3D" id="2.40.50.1020">
    <property type="entry name" value="LytTr DNA-binding domain"/>
    <property type="match status" value="1"/>
</dbReference>
<gene>
    <name evidence="4" type="ORF">FO440_01010</name>
</gene>
<dbReference type="PROSITE" id="PS50930">
    <property type="entry name" value="HTH_LYTTR"/>
    <property type="match status" value="1"/>
</dbReference>
<dbReference type="PANTHER" id="PTHR37299">
    <property type="entry name" value="TRANSCRIPTIONAL REGULATOR-RELATED"/>
    <property type="match status" value="1"/>
</dbReference>
<dbReference type="SMART" id="SM00850">
    <property type="entry name" value="LytTR"/>
    <property type="match status" value="1"/>
</dbReference>
<evidence type="ECO:0000259" key="2">
    <source>
        <dbReference type="PROSITE" id="PS50110"/>
    </source>
</evidence>
<dbReference type="GO" id="GO:0003677">
    <property type="term" value="F:DNA binding"/>
    <property type="evidence" value="ECO:0007669"/>
    <property type="project" value="InterPro"/>
</dbReference>
<dbReference type="Pfam" id="PF04397">
    <property type="entry name" value="LytTR"/>
    <property type="match status" value="1"/>
</dbReference>
<organism evidence="4 5">
    <name type="scientific">Mucilaginibacter corticis</name>
    <dbReference type="NCBI Taxonomy" id="2597670"/>
    <lineage>
        <taxon>Bacteria</taxon>
        <taxon>Pseudomonadati</taxon>
        <taxon>Bacteroidota</taxon>
        <taxon>Sphingobacteriia</taxon>
        <taxon>Sphingobacteriales</taxon>
        <taxon>Sphingobacteriaceae</taxon>
        <taxon>Mucilaginibacter</taxon>
    </lineage>
</organism>
<comment type="caution">
    <text evidence="4">The sequence shown here is derived from an EMBL/GenBank/DDBJ whole genome shotgun (WGS) entry which is preliminary data.</text>
</comment>
<feature type="modified residue" description="4-aspartylphosphate" evidence="1">
    <location>
        <position position="54"/>
    </location>
</feature>
<proteinExistence type="predicted"/>
<dbReference type="InterPro" id="IPR046947">
    <property type="entry name" value="LytR-like"/>
</dbReference>
<dbReference type="GO" id="GO:0000156">
    <property type="term" value="F:phosphorelay response regulator activity"/>
    <property type="evidence" value="ECO:0007669"/>
    <property type="project" value="InterPro"/>
</dbReference>
<sequence>MLTAIAIDDEPLALEVVRSHAGKVPYLNLQACFTNAFEAIIHLQQQPVDLLFLDIKMPDITGIELFNSLGKKPMVIFTTAYSEHAVESFELDAVDYLLKPFSFARFLKACNKANEIHTLRNNHSEKKDYLFLRTGYEQVKVNFADICYLEATGNYVTFVLADKTILSRMTITEVENILPADKFIRVHRSFIAAVAKIDKIERHQLLVGGAILPVGSTYYQNLNLAYKSVS</sequence>
<dbReference type="PANTHER" id="PTHR37299:SF1">
    <property type="entry name" value="STAGE 0 SPORULATION PROTEIN A HOMOLOG"/>
    <property type="match status" value="1"/>
</dbReference>
<dbReference type="PROSITE" id="PS50110">
    <property type="entry name" value="RESPONSE_REGULATORY"/>
    <property type="match status" value="1"/>
</dbReference>
<evidence type="ECO:0000259" key="3">
    <source>
        <dbReference type="PROSITE" id="PS50930"/>
    </source>
</evidence>
<keyword evidence="5" id="KW-1185">Reference proteome</keyword>
<accession>A0A556MSD3</accession>